<evidence type="ECO:0000259" key="10">
    <source>
        <dbReference type="PROSITE" id="PS50893"/>
    </source>
</evidence>
<dbReference type="FunFam" id="3.40.50.300:FF:000218">
    <property type="entry name" value="Multidrug ABC transporter ATP-binding protein"/>
    <property type="match status" value="1"/>
</dbReference>
<feature type="transmembrane region" description="Helical" evidence="9">
    <location>
        <begin position="204"/>
        <end position="222"/>
    </location>
</feature>
<keyword evidence="4 12" id="KW-0067">ATP-binding</keyword>
<dbReference type="RefSeq" id="WP_086437049.1">
    <property type="nucleotide sequence ID" value="NZ_FXWG01000002.1"/>
</dbReference>
<feature type="compositionally biased region" description="Polar residues" evidence="8">
    <location>
        <begin position="1"/>
        <end position="11"/>
    </location>
</feature>
<dbReference type="SMART" id="SM00382">
    <property type="entry name" value="AAA"/>
    <property type="match status" value="1"/>
</dbReference>
<dbReference type="GO" id="GO:0005524">
    <property type="term" value="F:ATP binding"/>
    <property type="evidence" value="ECO:0007669"/>
    <property type="project" value="UniProtKB-KW"/>
</dbReference>
<dbReference type="Proteomes" id="UP000194420">
    <property type="component" value="Unassembled WGS sequence"/>
</dbReference>
<evidence type="ECO:0000256" key="1">
    <source>
        <dbReference type="ARBA" id="ARBA00004651"/>
    </source>
</evidence>
<dbReference type="InterPro" id="IPR003593">
    <property type="entry name" value="AAA+_ATPase"/>
</dbReference>
<dbReference type="InterPro" id="IPR036640">
    <property type="entry name" value="ABC1_TM_sf"/>
</dbReference>
<dbReference type="CDD" id="cd18575">
    <property type="entry name" value="ABC_6TM_bac_exporter_ABCB8_10_like"/>
    <property type="match status" value="1"/>
</dbReference>
<dbReference type="GO" id="GO:0015421">
    <property type="term" value="F:ABC-type oligopeptide transporter activity"/>
    <property type="evidence" value="ECO:0007669"/>
    <property type="project" value="TreeGrafter"/>
</dbReference>
<dbReference type="SUPFAM" id="SSF52540">
    <property type="entry name" value="P-loop containing nucleoside triphosphate hydrolases"/>
    <property type="match status" value="1"/>
</dbReference>
<dbReference type="InterPro" id="IPR003439">
    <property type="entry name" value="ABC_transporter-like_ATP-bd"/>
</dbReference>
<dbReference type="PANTHER" id="PTHR43394:SF1">
    <property type="entry name" value="ATP-BINDING CASSETTE SUB-FAMILY B MEMBER 10, MITOCHONDRIAL"/>
    <property type="match status" value="1"/>
</dbReference>
<feature type="transmembrane region" description="Helical" evidence="9">
    <location>
        <begin position="174"/>
        <end position="198"/>
    </location>
</feature>
<dbReference type="OrthoDB" id="5288711at2"/>
<feature type="transmembrane region" description="Helical" evidence="9">
    <location>
        <begin position="62"/>
        <end position="83"/>
    </location>
</feature>
<dbReference type="Pfam" id="PF00664">
    <property type="entry name" value="ABC_membrane"/>
    <property type="match status" value="1"/>
</dbReference>
<keyword evidence="2 9" id="KW-0812">Transmembrane</keyword>
<dbReference type="InterPro" id="IPR039421">
    <property type="entry name" value="Type_1_exporter"/>
</dbReference>
<evidence type="ECO:0000313" key="13">
    <source>
        <dbReference type="Proteomes" id="UP000194420"/>
    </source>
</evidence>
<dbReference type="InterPro" id="IPR011527">
    <property type="entry name" value="ABC1_TM_dom"/>
</dbReference>
<evidence type="ECO:0000256" key="6">
    <source>
        <dbReference type="ARBA" id="ARBA00023136"/>
    </source>
</evidence>
<dbReference type="Gene3D" id="3.40.50.300">
    <property type="entry name" value="P-loop containing nucleotide triphosphate hydrolases"/>
    <property type="match status" value="1"/>
</dbReference>
<evidence type="ECO:0000256" key="5">
    <source>
        <dbReference type="ARBA" id="ARBA00022989"/>
    </source>
</evidence>
<dbReference type="EMBL" id="FXWG01000002">
    <property type="protein sequence ID" value="SMQ68799.1"/>
    <property type="molecule type" value="Genomic_DNA"/>
</dbReference>
<gene>
    <name evidence="12" type="ORF">SAMN06297468_1080</name>
</gene>
<evidence type="ECO:0000256" key="9">
    <source>
        <dbReference type="SAM" id="Phobius"/>
    </source>
</evidence>
<feature type="transmembrane region" description="Helical" evidence="9">
    <location>
        <begin position="103"/>
        <end position="124"/>
    </location>
</feature>
<proteinExistence type="predicted"/>
<feature type="transmembrane region" description="Helical" evidence="9">
    <location>
        <begin position="315"/>
        <end position="337"/>
    </location>
</feature>
<dbReference type="PROSITE" id="PS50893">
    <property type="entry name" value="ABC_TRANSPORTER_2"/>
    <property type="match status" value="1"/>
</dbReference>
<comment type="function">
    <text evidence="7">Part of an ABC transporter complex. Transmembrane domains (TMD) form a pore in the inner membrane and the ATP-binding domain (NBD) is responsible for energy generation.</text>
</comment>
<dbReference type="Pfam" id="PF00005">
    <property type="entry name" value="ABC_tran"/>
    <property type="match status" value="1"/>
</dbReference>
<evidence type="ECO:0000256" key="7">
    <source>
        <dbReference type="ARBA" id="ARBA00024725"/>
    </source>
</evidence>
<name>A0A1Y6F2J6_9SPHN</name>
<evidence type="ECO:0000256" key="8">
    <source>
        <dbReference type="SAM" id="MobiDB-lite"/>
    </source>
</evidence>
<evidence type="ECO:0000313" key="12">
    <source>
        <dbReference type="EMBL" id="SMQ68799.1"/>
    </source>
</evidence>
<comment type="subcellular location">
    <subcellularLocation>
        <location evidence="1">Cell membrane</location>
        <topology evidence="1">Multi-pass membrane protein</topology>
    </subcellularLocation>
</comment>
<dbReference type="AlphaFoldDB" id="A0A1Y6F2J6"/>
<dbReference type="InterPro" id="IPR011918">
    <property type="entry name" value="ABC_MsbA_ATP-bd"/>
</dbReference>
<feature type="domain" description="ABC transmembrane type-1" evidence="11">
    <location>
        <begin position="63"/>
        <end position="346"/>
    </location>
</feature>
<dbReference type="NCBIfam" id="TIGR02204">
    <property type="entry name" value="MsbA_rel"/>
    <property type="match status" value="1"/>
</dbReference>
<organism evidence="12 13">
    <name type="scientific">Altererythrobacter xiamenensis</name>
    <dbReference type="NCBI Taxonomy" id="1316679"/>
    <lineage>
        <taxon>Bacteria</taxon>
        <taxon>Pseudomonadati</taxon>
        <taxon>Pseudomonadota</taxon>
        <taxon>Alphaproteobacteria</taxon>
        <taxon>Sphingomonadales</taxon>
        <taxon>Erythrobacteraceae</taxon>
        <taxon>Altererythrobacter</taxon>
    </lineage>
</organism>
<feature type="domain" description="ABC transporter" evidence="10">
    <location>
        <begin position="381"/>
        <end position="617"/>
    </location>
</feature>
<reference evidence="13" key="1">
    <citation type="submission" date="2017-04" db="EMBL/GenBank/DDBJ databases">
        <authorList>
            <person name="Varghese N."/>
            <person name="Submissions S."/>
        </authorList>
    </citation>
    <scope>NUCLEOTIDE SEQUENCE [LARGE SCALE GENOMIC DNA]</scope>
</reference>
<protein>
    <submittedName>
        <fullName evidence="12">ATP-binding cassette, subfamily B</fullName>
    </submittedName>
</protein>
<dbReference type="PROSITE" id="PS50929">
    <property type="entry name" value="ABC_TM1F"/>
    <property type="match status" value="1"/>
</dbReference>
<accession>A0A1Y6F2J6</accession>
<dbReference type="Gene3D" id="1.20.1560.10">
    <property type="entry name" value="ABC transporter type 1, transmembrane domain"/>
    <property type="match status" value="1"/>
</dbReference>
<sequence length="625" mass="67403">MDGNVETQDTTGAPRRGLIGRLRRRSEAEDGAETDAQEPKKAKSLGPLKMVYAAAAKYPTQIALAFVALLITAGATLAIPAGFKMVIDRGFAEGGDPADIARWFRYLLMIVGVLAIGTALRFYFVSWIGERVVADIRLKVQQNLLRLAPGFYEENSPKEISSRMTSDTAIIEQVVGTTVSVALRNTLMAIGGTIYLFYLAPQMTLGLALVIPAIVIPITVFGRRLRTVSRTSQDRVADVGAMVTEVLSGMKIVQAFNQESREHARFGAAVERTFTIAKRRILIRAVMTSVIILMIFGSITLLMWRGAVGVAEGAISGGTIAAFVITGGLVAGAFGSLTEVYGDLLRGAGAASRLNELLNTQAVIAPPARPEKLPEPPRGALSFRNVTFRYPTRPETAALKDFTLEVEPGETVAIVGPSGAGKSTIFQLVERFYDPQAGTVRLDGVPLTKADPADIRERIAFVPQDGVLFSADARDNLRYGNWQADDEAIWEAARAANAERFIKELPDGLDTYLGESGTRLSGGQQQRIAIARALLRDAPILLLDEATSALDAESEQLVQQALDRLMADRTTLVIAHRLATVRKADRIVVLDEGRIVEQGTHTQLAKAGGLYARLASLQFAATEAA</sequence>
<keyword evidence="13" id="KW-1185">Reference proteome</keyword>
<dbReference type="GO" id="GO:0016887">
    <property type="term" value="F:ATP hydrolysis activity"/>
    <property type="evidence" value="ECO:0007669"/>
    <property type="project" value="InterPro"/>
</dbReference>
<dbReference type="SUPFAM" id="SSF90123">
    <property type="entry name" value="ABC transporter transmembrane region"/>
    <property type="match status" value="1"/>
</dbReference>
<feature type="region of interest" description="Disordered" evidence="8">
    <location>
        <begin position="1"/>
        <end position="39"/>
    </location>
</feature>
<evidence type="ECO:0000259" key="11">
    <source>
        <dbReference type="PROSITE" id="PS50929"/>
    </source>
</evidence>
<evidence type="ECO:0000256" key="2">
    <source>
        <dbReference type="ARBA" id="ARBA00022692"/>
    </source>
</evidence>
<keyword evidence="5 9" id="KW-1133">Transmembrane helix</keyword>
<keyword evidence="6 9" id="KW-0472">Membrane</keyword>
<dbReference type="PROSITE" id="PS00211">
    <property type="entry name" value="ABC_TRANSPORTER_1"/>
    <property type="match status" value="1"/>
</dbReference>
<feature type="transmembrane region" description="Helical" evidence="9">
    <location>
        <begin position="281"/>
        <end position="303"/>
    </location>
</feature>
<dbReference type="PANTHER" id="PTHR43394">
    <property type="entry name" value="ATP-DEPENDENT PERMEASE MDL1, MITOCHONDRIAL"/>
    <property type="match status" value="1"/>
</dbReference>
<evidence type="ECO:0000256" key="3">
    <source>
        <dbReference type="ARBA" id="ARBA00022741"/>
    </source>
</evidence>
<dbReference type="GO" id="GO:0090374">
    <property type="term" value="P:oligopeptide export from mitochondrion"/>
    <property type="evidence" value="ECO:0007669"/>
    <property type="project" value="TreeGrafter"/>
</dbReference>
<dbReference type="InterPro" id="IPR027417">
    <property type="entry name" value="P-loop_NTPase"/>
</dbReference>
<dbReference type="InterPro" id="IPR017871">
    <property type="entry name" value="ABC_transporter-like_CS"/>
</dbReference>
<dbReference type="GO" id="GO:0005886">
    <property type="term" value="C:plasma membrane"/>
    <property type="evidence" value="ECO:0007669"/>
    <property type="project" value="UniProtKB-SubCell"/>
</dbReference>
<evidence type="ECO:0000256" key="4">
    <source>
        <dbReference type="ARBA" id="ARBA00022840"/>
    </source>
</evidence>
<keyword evidence="3" id="KW-0547">Nucleotide-binding</keyword>